<keyword evidence="5" id="KW-1185">Reference proteome</keyword>
<dbReference type="RefSeq" id="WP_021228524.1">
    <property type="nucleotide sequence ID" value="NZ_ATDP01000109.1"/>
</dbReference>
<proteinExistence type="predicted"/>
<protein>
    <recommendedName>
        <fullName evidence="3">HTH tetR-type domain-containing protein</fullName>
    </recommendedName>
</protein>
<feature type="DNA-binding region" description="H-T-H motif" evidence="2">
    <location>
        <begin position="32"/>
        <end position="51"/>
    </location>
</feature>
<dbReference type="PROSITE" id="PS50977">
    <property type="entry name" value="HTH_TETR_2"/>
    <property type="match status" value="1"/>
</dbReference>
<dbReference type="PRINTS" id="PR00455">
    <property type="entry name" value="HTHTETR"/>
</dbReference>
<dbReference type="InterPro" id="IPR009057">
    <property type="entry name" value="Homeodomain-like_sf"/>
</dbReference>
<dbReference type="eggNOG" id="COG1309">
    <property type="taxonomic scope" value="Bacteria"/>
</dbReference>
<comment type="caution">
    <text evidence="4">The sequence shown here is derived from an EMBL/GenBank/DDBJ whole genome shotgun (WGS) entry which is preliminary data.</text>
</comment>
<dbReference type="PATRIC" id="fig|1331060.3.peg.4944"/>
<sequence>MATAGGKRERTRRHIYECALRLFREKGYSGTSVGDICAEASISRATFFIHFSEKAALVGEASRYLGEAWASFERALGVLPAISLLRHYIEFLFDNMVAPEISAPMLDDFRQTFSGNMAPGTGPGTMHYHATEIIIRAQDEGDVTSLTSADMLAHHAIRLVILYRTSPIGTPNETKALLWRLFYLGAQSTD</sequence>
<organism evidence="4 5">
    <name type="scientific">Sphingobium lactosutens DS20</name>
    <dbReference type="NCBI Taxonomy" id="1331060"/>
    <lineage>
        <taxon>Bacteria</taxon>
        <taxon>Pseudomonadati</taxon>
        <taxon>Pseudomonadota</taxon>
        <taxon>Alphaproteobacteria</taxon>
        <taxon>Sphingomonadales</taxon>
        <taxon>Sphingomonadaceae</taxon>
        <taxon>Sphingobium</taxon>
    </lineage>
</organism>
<dbReference type="PANTHER" id="PTHR43479">
    <property type="entry name" value="ACREF/ENVCD OPERON REPRESSOR-RELATED"/>
    <property type="match status" value="1"/>
</dbReference>
<dbReference type="InterPro" id="IPR050624">
    <property type="entry name" value="HTH-type_Tx_Regulator"/>
</dbReference>
<dbReference type="EMBL" id="ATDP01000109">
    <property type="protein sequence ID" value="EQB10781.1"/>
    <property type="molecule type" value="Genomic_DNA"/>
</dbReference>
<dbReference type="GO" id="GO:0003677">
    <property type="term" value="F:DNA binding"/>
    <property type="evidence" value="ECO:0007669"/>
    <property type="project" value="UniProtKB-UniRule"/>
</dbReference>
<evidence type="ECO:0000256" key="1">
    <source>
        <dbReference type="ARBA" id="ARBA00023125"/>
    </source>
</evidence>
<name>T0H341_9SPHN</name>
<dbReference type="SUPFAM" id="SSF46689">
    <property type="entry name" value="Homeodomain-like"/>
    <property type="match status" value="1"/>
</dbReference>
<reference evidence="4 5" key="1">
    <citation type="journal article" date="2013" name="Genome Announc.">
        <title>Draft Genome Sequence of Sphingobium lactosutens Strain DS20T, Isolated from a Hexachlorocyclohexane Dumpsite.</title>
        <authorList>
            <person name="Kumar R."/>
            <person name="Dwivedi V."/>
            <person name="Negi V."/>
            <person name="Khurana J.P."/>
            <person name="Lal R."/>
        </authorList>
    </citation>
    <scope>NUCLEOTIDE SEQUENCE [LARGE SCALE GENOMIC DNA]</scope>
    <source>
        <strain evidence="4 5">DS20</strain>
    </source>
</reference>
<dbReference type="AlphaFoldDB" id="T0H341"/>
<evidence type="ECO:0000313" key="4">
    <source>
        <dbReference type="EMBL" id="EQB10781.1"/>
    </source>
</evidence>
<gene>
    <name evidence="4" type="ORF">RLDS_25435</name>
</gene>
<dbReference type="Proteomes" id="UP000015531">
    <property type="component" value="Unassembled WGS sequence"/>
</dbReference>
<evidence type="ECO:0000256" key="2">
    <source>
        <dbReference type="PROSITE-ProRule" id="PRU00335"/>
    </source>
</evidence>
<evidence type="ECO:0000313" key="5">
    <source>
        <dbReference type="Proteomes" id="UP000015531"/>
    </source>
</evidence>
<feature type="domain" description="HTH tetR-type" evidence="3">
    <location>
        <begin position="9"/>
        <end position="69"/>
    </location>
</feature>
<accession>T0H341</accession>
<dbReference type="Pfam" id="PF00440">
    <property type="entry name" value="TetR_N"/>
    <property type="match status" value="1"/>
</dbReference>
<dbReference type="InterPro" id="IPR001647">
    <property type="entry name" value="HTH_TetR"/>
</dbReference>
<evidence type="ECO:0000259" key="3">
    <source>
        <dbReference type="PROSITE" id="PS50977"/>
    </source>
</evidence>
<dbReference type="PANTHER" id="PTHR43479:SF11">
    <property type="entry name" value="ACREF_ENVCD OPERON REPRESSOR-RELATED"/>
    <property type="match status" value="1"/>
</dbReference>
<dbReference type="Gene3D" id="1.10.357.10">
    <property type="entry name" value="Tetracycline Repressor, domain 2"/>
    <property type="match status" value="1"/>
</dbReference>
<keyword evidence="1 2" id="KW-0238">DNA-binding</keyword>